<dbReference type="PROSITE" id="PS00136">
    <property type="entry name" value="SUBTILASE_ASP"/>
    <property type="match status" value="1"/>
</dbReference>
<dbReference type="GO" id="GO:0016485">
    <property type="term" value="P:protein processing"/>
    <property type="evidence" value="ECO:0007669"/>
    <property type="project" value="TreeGrafter"/>
</dbReference>
<sequence>MAKRGVNDQYGNFSEANANALEWEFIGLNIASAHADSFAASTARSDSEVNDGSAADGGPEGFAAKKGGSGTGGGNTSTGGTGTSTSGSGTSTSGTGTTTSSGTTGQGSTTLVLHDVPTHWQTLNAPTGNSTLPTDSYFSQQWGLTNSTAGIDVAKAWQNYTGLGVKIGVIDDGFDYNHGDINPHYLLNLDYDTVTGGADAFGSSTTDKHGTTVMGVIGAAANGTGVVGVAYNAGIAGFRIGYGATGTTGQATDAFNHVLTNGMDVVNASWGYTAAYSDNFLSSAFSATKVAIQNDVSSGRGGLGIDIVFAAGNGGPTDNVNYHNFQNDPFVITVAATDTSGHITSYSSPGAAILISAPGTAKTDDRVGTDGYSTNDYINISGTSYAAPYVSGVVALMLQANPNLGFRDVQDILAYSAKNTDPTNASWHTNGAHDWNGGGLHFSESYGFGMVDATAAVRLAESWQYQSTYANMSSESASHTDNAAIPDGVGGLTSQMTFASSLDVERMVIDLNIAHASPSDLLVTLTSPSGTTATLASHPANGTGTGIVFQTTANSFWGEDAKGTWTLTVTDSVAGNSGTLNSWTLTALGDSASTPITYVYTDEFASVTNPANLILTDSSGNATLNTAAVTSGSYLDLHAGALDTIAGKTLQIAATTIIKNVWAGDGNDTIIANDFGDTIQAGRGNNTIVTGKGADVLYAAQAGSIDTFVFNALSGTTDTIRNWVSGNNSINVGQLLSSLGYSGSNPITDGWLSFISDAKGGTNIVVDAHNGAAPQSVVDIVGIAPTLLHESTTTWSLIV</sequence>
<feature type="compositionally biased region" description="Gly residues" evidence="9">
    <location>
        <begin position="67"/>
        <end position="82"/>
    </location>
</feature>
<dbReference type="GO" id="GO:0005737">
    <property type="term" value="C:cytoplasm"/>
    <property type="evidence" value="ECO:0007669"/>
    <property type="project" value="UniProtKB-ARBA"/>
</dbReference>
<dbReference type="GO" id="GO:0012505">
    <property type="term" value="C:endomembrane system"/>
    <property type="evidence" value="ECO:0007669"/>
    <property type="project" value="UniProtKB-ARBA"/>
</dbReference>
<evidence type="ECO:0000256" key="7">
    <source>
        <dbReference type="PIRSR" id="PIRSR615500-1"/>
    </source>
</evidence>
<dbReference type="Gene3D" id="3.40.50.200">
    <property type="entry name" value="Peptidase S8/S53 domain"/>
    <property type="match status" value="1"/>
</dbReference>
<dbReference type="Pfam" id="PF01483">
    <property type="entry name" value="P_proprotein"/>
    <property type="match status" value="1"/>
</dbReference>
<dbReference type="Gene3D" id="2.60.120.260">
    <property type="entry name" value="Galactose-binding domain-like"/>
    <property type="match status" value="1"/>
</dbReference>
<dbReference type="InterPro" id="IPR000209">
    <property type="entry name" value="Peptidase_S8/S53_dom"/>
</dbReference>
<dbReference type="SUPFAM" id="SSF52743">
    <property type="entry name" value="Subtilisin-like"/>
    <property type="match status" value="1"/>
</dbReference>
<feature type="domain" description="P/Homo B" evidence="10">
    <location>
        <begin position="468"/>
        <end position="593"/>
    </location>
</feature>
<evidence type="ECO:0000256" key="2">
    <source>
        <dbReference type="ARBA" id="ARBA00022670"/>
    </source>
</evidence>
<evidence type="ECO:0000259" key="10">
    <source>
        <dbReference type="PROSITE" id="PS51829"/>
    </source>
</evidence>
<feature type="active site" description="Charge relay system" evidence="7 8">
    <location>
        <position position="171"/>
    </location>
</feature>
<dbReference type="InterPro" id="IPR015500">
    <property type="entry name" value="Peptidase_S8_subtilisin-rel"/>
</dbReference>
<dbReference type="EMBL" id="VLLA01000036">
    <property type="protein sequence ID" value="TWI60181.1"/>
    <property type="molecule type" value="Genomic_DNA"/>
</dbReference>
<dbReference type="Proteomes" id="UP000316291">
    <property type="component" value="Unassembled WGS sequence"/>
</dbReference>
<comment type="caution">
    <text evidence="11">The sequence shown here is derived from an EMBL/GenBank/DDBJ whole genome shotgun (WGS) entry which is preliminary data.</text>
</comment>
<dbReference type="PROSITE" id="PS51892">
    <property type="entry name" value="SUBTILASE"/>
    <property type="match status" value="1"/>
</dbReference>
<evidence type="ECO:0000256" key="8">
    <source>
        <dbReference type="PROSITE-ProRule" id="PRU01240"/>
    </source>
</evidence>
<reference evidence="11 12" key="1">
    <citation type="journal article" date="2015" name="Stand. Genomic Sci.">
        <title>Genomic Encyclopedia of Bacterial and Archaeal Type Strains, Phase III: the genomes of soil and plant-associated and newly described type strains.</title>
        <authorList>
            <person name="Whitman W.B."/>
            <person name="Woyke T."/>
            <person name="Klenk H.P."/>
            <person name="Zhou Y."/>
            <person name="Lilburn T.G."/>
            <person name="Beck B.J."/>
            <person name="De Vos P."/>
            <person name="Vandamme P."/>
            <person name="Eisen J.A."/>
            <person name="Garrity G."/>
            <person name="Hugenholtz P."/>
            <person name="Kyrpides N.C."/>
        </authorList>
    </citation>
    <scope>NUCLEOTIDE SEQUENCE [LARGE SCALE GENOMIC DNA]</scope>
    <source>
        <strain evidence="11 12">CGMCC 1.10948</strain>
    </source>
</reference>
<protein>
    <submittedName>
        <fullName evidence="11">Subtilisin-like proprotein convertase family protein</fullName>
    </submittedName>
</protein>
<proteinExistence type="inferred from homology"/>
<dbReference type="GO" id="GO:0004252">
    <property type="term" value="F:serine-type endopeptidase activity"/>
    <property type="evidence" value="ECO:0007669"/>
    <property type="project" value="UniProtKB-UniRule"/>
</dbReference>
<dbReference type="InterPro" id="IPR023828">
    <property type="entry name" value="Peptidase_S8_Ser-AS"/>
</dbReference>
<dbReference type="Gene3D" id="2.150.10.10">
    <property type="entry name" value="Serralysin-like metalloprotease, C-terminal"/>
    <property type="match status" value="1"/>
</dbReference>
<dbReference type="GO" id="GO:0005509">
    <property type="term" value="F:calcium ion binding"/>
    <property type="evidence" value="ECO:0007669"/>
    <property type="project" value="InterPro"/>
</dbReference>
<dbReference type="PANTHER" id="PTHR42884">
    <property type="entry name" value="PROPROTEIN CONVERTASE SUBTILISIN/KEXIN-RELATED"/>
    <property type="match status" value="1"/>
</dbReference>
<evidence type="ECO:0000256" key="4">
    <source>
        <dbReference type="ARBA" id="ARBA00022801"/>
    </source>
</evidence>
<feature type="active site" description="Charge relay system" evidence="7 8">
    <location>
        <position position="209"/>
    </location>
</feature>
<evidence type="ECO:0000256" key="9">
    <source>
        <dbReference type="SAM" id="MobiDB-lite"/>
    </source>
</evidence>
<dbReference type="PRINTS" id="PR00723">
    <property type="entry name" value="SUBTILISIN"/>
</dbReference>
<keyword evidence="12" id="KW-1185">Reference proteome</keyword>
<dbReference type="SUPFAM" id="SSF51120">
    <property type="entry name" value="beta-Roll"/>
    <property type="match status" value="1"/>
</dbReference>
<dbReference type="GO" id="GO:0016020">
    <property type="term" value="C:membrane"/>
    <property type="evidence" value="ECO:0007669"/>
    <property type="project" value="TreeGrafter"/>
</dbReference>
<dbReference type="InterPro" id="IPR002884">
    <property type="entry name" value="P_dom"/>
</dbReference>
<evidence type="ECO:0000256" key="3">
    <source>
        <dbReference type="ARBA" id="ARBA00022729"/>
    </source>
</evidence>
<keyword evidence="2 8" id="KW-0645">Protease</keyword>
<dbReference type="Pfam" id="PF00353">
    <property type="entry name" value="HemolysinCabind"/>
    <property type="match status" value="1"/>
</dbReference>
<dbReference type="Pfam" id="PF00082">
    <property type="entry name" value="Peptidase_S8"/>
    <property type="match status" value="1"/>
</dbReference>
<dbReference type="PROSITE" id="PS00138">
    <property type="entry name" value="SUBTILASE_SER"/>
    <property type="match status" value="1"/>
</dbReference>
<dbReference type="InterPro" id="IPR023827">
    <property type="entry name" value="Peptidase_S8_Asp-AS"/>
</dbReference>
<feature type="compositionally biased region" description="Low complexity" evidence="9">
    <location>
        <begin position="83"/>
        <end position="110"/>
    </location>
</feature>
<dbReference type="AlphaFoldDB" id="A0A562QTP3"/>
<dbReference type="InterPro" id="IPR036852">
    <property type="entry name" value="Peptidase_S8/S53_dom_sf"/>
</dbReference>
<accession>A0A562QTP3</accession>
<dbReference type="InterPro" id="IPR034182">
    <property type="entry name" value="Kexin/furin"/>
</dbReference>
<dbReference type="OrthoDB" id="9816306at2"/>
<evidence type="ECO:0000256" key="1">
    <source>
        <dbReference type="ARBA" id="ARBA00005325"/>
    </source>
</evidence>
<dbReference type="InterPro" id="IPR001343">
    <property type="entry name" value="Hemolysn_Ca-bd"/>
</dbReference>
<dbReference type="CDD" id="cd04059">
    <property type="entry name" value="Peptidases_S8_Protein_convertases_Kexins_Furin-like"/>
    <property type="match status" value="1"/>
</dbReference>
<feature type="active site" description="Charge relay system" evidence="7 8">
    <location>
        <position position="384"/>
    </location>
</feature>
<dbReference type="PANTHER" id="PTHR42884:SF14">
    <property type="entry name" value="NEUROENDOCRINE CONVERTASE 1"/>
    <property type="match status" value="1"/>
</dbReference>
<comment type="similarity">
    <text evidence="1">Belongs to the peptidase S8 family. Furin subfamily.</text>
</comment>
<evidence type="ECO:0000313" key="12">
    <source>
        <dbReference type="Proteomes" id="UP000316291"/>
    </source>
</evidence>
<keyword evidence="4 8" id="KW-0378">Hydrolase</keyword>
<organism evidence="11 12">
    <name type="scientific">Bradyrhizobium huanghuaihaiense</name>
    <dbReference type="NCBI Taxonomy" id="990078"/>
    <lineage>
        <taxon>Bacteria</taxon>
        <taxon>Pseudomonadati</taxon>
        <taxon>Pseudomonadota</taxon>
        <taxon>Alphaproteobacteria</taxon>
        <taxon>Hyphomicrobiales</taxon>
        <taxon>Nitrobacteraceae</taxon>
        <taxon>Bradyrhizobium</taxon>
    </lineage>
</organism>
<evidence type="ECO:0000256" key="6">
    <source>
        <dbReference type="ARBA" id="ARBA00022837"/>
    </source>
</evidence>
<gene>
    <name evidence="11" type="ORF">IQ16_07779</name>
</gene>
<keyword evidence="5 8" id="KW-0720">Serine protease</keyword>
<keyword evidence="3" id="KW-0732">Signal</keyword>
<dbReference type="PROSITE" id="PS51829">
    <property type="entry name" value="P_HOMO_B"/>
    <property type="match status" value="1"/>
</dbReference>
<evidence type="ECO:0000256" key="5">
    <source>
        <dbReference type="ARBA" id="ARBA00022825"/>
    </source>
</evidence>
<dbReference type="InterPro" id="IPR008979">
    <property type="entry name" value="Galactose-bd-like_sf"/>
</dbReference>
<dbReference type="InterPro" id="IPR011049">
    <property type="entry name" value="Serralysin-like_metalloprot_C"/>
</dbReference>
<name>A0A562QTP3_9BRAD</name>
<evidence type="ECO:0000313" key="11">
    <source>
        <dbReference type="EMBL" id="TWI60181.1"/>
    </source>
</evidence>
<dbReference type="RefSeq" id="WP_018646321.1">
    <property type="nucleotide sequence ID" value="NZ_VLLA01000036.1"/>
</dbReference>
<keyword evidence="6" id="KW-0106">Calcium</keyword>
<feature type="region of interest" description="Disordered" evidence="9">
    <location>
        <begin position="45"/>
        <end position="110"/>
    </location>
</feature>
<dbReference type="SUPFAM" id="SSF49785">
    <property type="entry name" value="Galactose-binding domain-like"/>
    <property type="match status" value="1"/>
</dbReference>